<dbReference type="AlphaFoldDB" id="G7H059"/>
<feature type="DNA-binding region" description="H-T-H motif" evidence="4">
    <location>
        <begin position="28"/>
        <end position="47"/>
    </location>
</feature>
<comment type="caution">
    <text evidence="6">The sequence shown here is derived from an EMBL/GenBank/DDBJ whole genome shotgun (WGS) entry which is preliminary data.</text>
</comment>
<dbReference type="EMBL" id="BAEE01000034">
    <property type="protein sequence ID" value="GAB09234.1"/>
    <property type="molecule type" value="Genomic_DNA"/>
</dbReference>
<dbReference type="InterPro" id="IPR009057">
    <property type="entry name" value="Homeodomain-like_sf"/>
</dbReference>
<evidence type="ECO:0000259" key="5">
    <source>
        <dbReference type="PROSITE" id="PS50977"/>
    </source>
</evidence>
<gene>
    <name evidence="6" type="ORF">GOARA_034_00090</name>
</gene>
<evidence type="ECO:0000256" key="2">
    <source>
        <dbReference type="ARBA" id="ARBA00023125"/>
    </source>
</evidence>
<dbReference type="Gene3D" id="1.10.357.10">
    <property type="entry name" value="Tetracycline Repressor, domain 2"/>
    <property type="match status" value="1"/>
</dbReference>
<evidence type="ECO:0000256" key="3">
    <source>
        <dbReference type="ARBA" id="ARBA00023163"/>
    </source>
</evidence>
<organism evidence="6 7">
    <name type="scientific">Gordonia araii NBRC 100433</name>
    <dbReference type="NCBI Taxonomy" id="1073574"/>
    <lineage>
        <taxon>Bacteria</taxon>
        <taxon>Bacillati</taxon>
        <taxon>Actinomycetota</taxon>
        <taxon>Actinomycetes</taxon>
        <taxon>Mycobacteriales</taxon>
        <taxon>Gordoniaceae</taxon>
        <taxon>Gordonia</taxon>
    </lineage>
</organism>
<evidence type="ECO:0000313" key="7">
    <source>
        <dbReference type="Proteomes" id="UP000035088"/>
    </source>
</evidence>
<keyword evidence="3" id="KW-0804">Transcription</keyword>
<evidence type="ECO:0000313" key="6">
    <source>
        <dbReference type="EMBL" id="GAB09234.1"/>
    </source>
</evidence>
<keyword evidence="1" id="KW-0805">Transcription regulation</keyword>
<dbReference type="GO" id="GO:0003700">
    <property type="term" value="F:DNA-binding transcription factor activity"/>
    <property type="evidence" value="ECO:0007669"/>
    <property type="project" value="TreeGrafter"/>
</dbReference>
<feature type="domain" description="HTH tetR-type" evidence="5">
    <location>
        <begin position="5"/>
        <end position="65"/>
    </location>
</feature>
<protein>
    <submittedName>
        <fullName evidence="6">Putative TetR family transcriptional regulator</fullName>
    </submittedName>
</protein>
<proteinExistence type="predicted"/>
<sequence>MVAQAQTRRRIKEIGRQMLLDEGYTAASIASIAEEAGFTTGAFYSNFTSKAQLTLEVLADLQQECQDELADILAAPADADVIDRLHTWCNRLLDSGWPRLELEFALSIRGDDELVATEGDRNREAVNGLAPLIAERLPVPSTGPFAAENVAEMILNMAFGIAVRNVIDPRVTADGIFESIRTVMSAQVADG</sequence>
<keyword evidence="2 4" id="KW-0238">DNA-binding</keyword>
<dbReference type="Proteomes" id="UP000035088">
    <property type="component" value="Unassembled WGS sequence"/>
</dbReference>
<dbReference type="PROSITE" id="PS50977">
    <property type="entry name" value="HTH_TETR_2"/>
    <property type="match status" value="1"/>
</dbReference>
<accession>G7H059</accession>
<dbReference type="SUPFAM" id="SSF46689">
    <property type="entry name" value="Homeodomain-like"/>
    <property type="match status" value="1"/>
</dbReference>
<dbReference type="InterPro" id="IPR001647">
    <property type="entry name" value="HTH_TetR"/>
</dbReference>
<dbReference type="PANTHER" id="PTHR30055:SF234">
    <property type="entry name" value="HTH-TYPE TRANSCRIPTIONAL REGULATOR BETI"/>
    <property type="match status" value="1"/>
</dbReference>
<name>G7H059_9ACTN</name>
<evidence type="ECO:0000256" key="1">
    <source>
        <dbReference type="ARBA" id="ARBA00023015"/>
    </source>
</evidence>
<dbReference type="Pfam" id="PF00440">
    <property type="entry name" value="TetR_N"/>
    <property type="match status" value="1"/>
</dbReference>
<dbReference type="GO" id="GO:0000976">
    <property type="term" value="F:transcription cis-regulatory region binding"/>
    <property type="evidence" value="ECO:0007669"/>
    <property type="project" value="TreeGrafter"/>
</dbReference>
<evidence type="ECO:0000256" key="4">
    <source>
        <dbReference type="PROSITE-ProRule" id="PRU00335"/>
    </source>
</evidence>
<dbReference type="InterPro" id="IPR050109">
    <property type="entry name" value="HTH-type_TetR-like_transc_reg"/>
</dbReference>
<keyword evidence="7" id="KW-1185">Reference proteome</keyword>
<reference evidence="6 7" key="1">
    <citation type="submission" date="2011-11" db="EMBL/GenBank/DDBJ databases">
        <title>Whole genome shotgun sequence of Gordonia araii NBRC 100433.</title>
        <authorList>
            <person name="Yoshida Y."/>
            <person name="Hosoyama A."/>
            <person name="Tsuchikane K."/>
            <person name="Katsumata H."/>
            <person name="Yamazaki S."/>
            <person name="Fujita N."/>
        </authorList>
    </citation>
    <scope>NUCLEOTIDE SEQUENCE [LARGE SCALE GENOMIC DNA]</scope>
    <source>
        <strain evidence="6 7">NBRC 100433</strain>
    </source>
</reference>
<dbReference type="PANTHER" id="PTHR30055">
    <property type="entry name" value="HTH-TYPE TRANSCRIPTIONAL REGULATOR RUTR"/>
    <property type="match status" value="1"/>
</dbReference>
<dbReference type="STRING" id="1073574.GOARA_034_00090"/>